<proteinExistence type="predicted"/>
<sequence length="206" mass="21991">MPQLIVTVEGVEVKHVYVAKDRTTLGRGPDNDIVLQNPAVSTRHCAFELKGLADVFVEDLGSTNGTFVNNLRIQRQKLEDEDVIAISGFRIRYLEATGDSGFGATAIMSMGATPHLPPPVHASFKVLSGSSAGLEVPVVKAVSTFGQPGVAVIAVSHRRTGYYAAHLDGAQVPQLNGKPLGHDPVLLAHEDVLELAGTKMRFMLGQ</sequence>
<dbReference type="PROSITE" id="PS50006">
    <property type="entry name" value="FHA_DOMAIN"/>
    <property type="match status" value="1"/>
</dbReference>
<comment type="caution">
    <text evidence="2">The sequence shown here is derived from an EMBL/GenBank/DDBJ whole genome shotgun (WGS) entry which is preliminary data.</text>
</comment>
<dbReference type="CDD" id="cd00060">
    <property type="entry name" value="FHA"/>
    <property type="match status" value="1"/>
</dbReference>
<dbReference type="SMART" id="SM00240">
    <property type="entry name" value="FHA"/>
    <property type="match status" value="1"/>
</dbReference>
<dbReference type="SUPFAM" id="SSF49879">
    <property type="entry name" value="SMAD/FHA domain"/>
    <property type="match status" value="1"/>
</dbReference>
<dbReference type="RefSeq" id="WP_135250564.1">
    <property type="nucleotide sequence ID" value="NZ_SMLK01000005.1"/>
</dbReference>
<dbReference type="Proteomes" id="UP000297839">
    <property type="component" value="Unassembled WGS sequence"/>
</dbReference>
<evidence type="ECO:0000259" key="1">
    <source>
        <dbReference type="PROSITE" id="PS50006"/>
    </source>
</evidence>
<feature type="domain" description="FHA" evidence="1">
    <location>
        <begin position="23"/>
        <end position="73"/>
    </location>
</feature>
<organism evidence="2 3">
    <name type="scientific">Ramlibacter humi</name>
    <dbReference type="NCBI Taxonomy" id="2530451"/>
    <lineage>
        <taxon>Bacteria</taxon>
        <taxon>Pseudomonadati</taxon>
        <taxon>Pseudomonadota</taxon>
        <taxon>Betaproteobacteria</taxon>
        <taxon>Burkholderiales</taxon>
        <taxon>Comamonadaceae</taxon>
        <taxon>Ramlibacter</taxon>
    </lineage>
</organism>
<accession>A0A4Z0BHQ4</accession>
<evidence type="ECO:0000313" key="2">
    <source>
        <dbReference type="EMBL" id="TFY98845.1"/>
    </source>
</evidence>
<dbReference type="InterPro" id="IPR008984">
    <property type="entry name" value="SMAD_FHA_dom_sf"/>
</dbReference>
<protein>
    <submittedName>
        <fullName evidence="2">FHA domain-containing protein</fullName>
    </submittedName>
</protein>
<evidence type="ECO:0000313" key="3">
    <source>
        <dbReference type="Proteomes" id="UP000297839"/>
    </source>
</evidence>
<dbReference type="OrthoDB" id="151099at2"/>
<reference evidence="2 3" key="1">
    <citation type="submission" date="2019-03" db="EMBL/GenBank/DDBJ databases">
        <title>Ramlibacter sp. 18x22-1, whole genome shotgun sequence.</title>
        <authorList>
            <person name="Zhang X."/>
            <person name="Feng G."/>
            <person name="Zhu H."/>
        </authorList>
    </citation>
    <scope>NUCLEOTIDE SEQUENCE [LARGE SCALE GENOMIC DNA]</scope>
    <source>
        <strain evidence="2 3">18x22-1</strain>
    </source>
</reference>
<keyword evidence="3" id="KW-1185">Reference proteome</keyword>
<dbReference type="Gene3D" id="2.60.200.20">
    <property type="match status" value="1"/>
</dbReference>
<dbReference type="AlphaFoldDB" id="A0A4Z0BHQ4"/>
<dbReference type="InterPro" id="IPR000253">
    <property type="entry name" value="FHA_dom"/>
</dbReference>
<gene>
    <name evidence="2" type="ORF">EZ216_14825</name>
</gene>
<dbReference type="InterPro" id="IPR050923">
    <property type="entry name" value="Cell_Proc_Reg/RNA_Proc"/>
</dbReference>
<dbReference type="PANTHER" id="PTHR23308">
    <property type="entry name" value="NUCLEAR INHIBITOR OF PROTEIN PHOSPHATASE-1"/>
    <property type="match status" value="1"/>
</dbReference>
<name>A0A4Z0BHQ4_9BURK</name>
<dbReference type="EMBL" id="SMLK01000005">
    <property type="protein sequence ID" value="TFY98845.1"/>
    <property type="molecule type" value="Genomic_DNA"/>
</dbReference>
<dbReference type="Pfam" id="PF00498">
    <property type="entry name" value="FHA"/>
    <property type="match status" value="1"/>
</dbReference>